<dbReference type="RefSeq" id="WP_087488856.1">
    <property type="nucleotide sequence ID" value="NZ_CP015579.1"/>
</dbReference>
<evidence type="ECO:0000256" key="3">
    <source>
        <dbReference type="ARBA" id="ARBA00007103"/>
    </source>
</evidence>
<dbReference type="EC" id="2.5.1.47" evidence="4"/>
<evidence type="ECO:0000256" key="1">
    <source>
        <dbReference type="ARBA" id="ARBA00001933"/>
    </source>
</evidence>
<dbReference type="GO" id="GO:0004124">
    <property type="term" value="F:cysteine synthase activity"/>
    <property type="evidence" value="ECO:0007669"/>
    <property type="project" value="UniProtKB-EC"/>
</dbReference>
<comment type="similarity">
    <text evidence="3">Belongs to the cysteine synthase/cystathionine beta-synthase family.</text>
</comment>
<comment type="catalytic activity">
    <reaction evidence="6">
        <text>O-acetyl-L-serine + hydrogen sulfide = L-cysteine + acetate</text>
        <dbReference type="Rhea" id="RHEA:14829"/>
        <dbReference type="ChEBI" id="CHEBI:29919"/>
        <dbReference type="ChEBI" id="CHEBI:30089"/>
        <dbReference type="ChEBI" id="CHEBI:35235"/>
        <dbReference type="ChEBI" id="CHEBI:58340"/>
        <dbReference type="EC" id="2.5.1.47"/>
    </reaction>
</comment>
<dbReference type="Gene3D" id="3.40.50.1100">
    <property type="match status" value="2"/>
</dbReference>
<dbReference type="EMBL" id="CP015581">
    <property type="protein sequence ID" value="ARU98533.1"/>
    <property type="molecule type" value="Genomic_DNA"/>
</dbReference>
<evidence type="ECO:0000313" key="11">
    <source>
        <dbReference type="EMBL" id="ARU94494.1"/>
    </source>
</evidence>
<keyword evidence="13" id="KW-1185">Reference proteome</keyword>
<dbReference type="KEGG" id="tci:A7K98_12380"/>
<dbReference type="SUPFAM" id="SSF53686">
    <property type="entry name" value="Tryptophan synthase beta subunit-like PLP-dependent enzymes"/>
    <property type="match status" value="1"/>
</dbReference>
<sequence>MDLLALVGNTPLISLPDFTEGLDDITLYGKAEFLNPGGSVKDRAAKAMLLDGISRGTLTPGKTIIDATSGNTGIAYAMIGAALGYPVELYMPQNTSIERKQLIKLYGATIIETDPLEGSDGAYLEVQARVAADPQRYFYPDQYNNPVNPAAHYASTGLEIWQQTRQRVTHFITSMGTSGSFVGTARRLKYENPQIRTLAVQPASPFHGIEGTKHMATSLRPGILDDGLIDDVVTVTTEEAYATARQLVKRNGILTGISSGANVAAAARLAATLPRGSVVVTLLCDTGSRYLSDAFWSQQS</sequence>
<dbReference type="FunFam" id="3.40.50.1100:FF:000003">
    <property type="entry name" value="Cystathionine beta-synthase"/>
    <property type="match status" value="1"/>
</dbReference>
<accession>A0A1Y0LKA6</accession>
<organism evidence="11 14">
    <name type="scientific">Tatumella citrea</name>
    <name type="common">Pantoea citrea</name>
    <dbReference type="NCBI Taxonomy" id="53336"/>
    <lineage>
        <taxon>Bacteria</taxon>
        <taxon>Pseudomonadati</taxon>
        <taxon>Pseudomonadota</taxon>
        <taxon>Gammaproteobacteria</taxon>
        <taxon>Enterobacterales</taxon>
        <taxon>Erwiniaceae</taxon>
        <taxon>Tatumella</taxon>
    </lineage>
</organism>
<reference evidence="13 14" key="1">
    <citation type="submission" date="2016-05" db="EMBL/GenBank/DDBJ databases">
        <title>Complete genome sequence of two 2,5-diketo-D-glunonic acid producing strain Tatumella citrea.</title>
        <authorList>
            <person name="Duan C."/>
            <person name="Yang J."/>
            <person name="Yang S."/>
        </authorList>
    </citation>
    <scope>NUCLEOTIDE SEQUENCE [LARGE SCALE GENOMIC DNA]</scope>
    <source>
        <strain evidence="12 13">ATCC 39140</strain>
        <strain evidence="11 14">DSM 13699</strain>
    </source>
</reference>
<dbReference type="Proteomes" id="UP000195729">
    <property type="component" value="Chromosome"/>
</dbReference>
<dbReference type="CDD" id="cd01561">
    <property type="entry name" value="CBS_like"/>
    <property type="match status" value="1"/>
</dbReference>
<comment type="pathway">
    <text evidence="2">Amino-acid biosynthesis; L-cysteine biosynthesis; L-cysteine from L-serine: step 2/2.</text>
</comment>
<evidence type="ECO:0000256" key="8">
    <source>
        <dbReference type="ARBA" id="ARBA00078257"/>
    </source>
</evidence>
<dbReference type="PROSITE" id="PS00901">
    <property type="entry name" value="CYS_SYNTHASE"/>
    <property type="match status" value="1"/>
</dbReference>
<evidence type="ECO:0000256" key="4">
    <source>
        <dbReference type="ARBA" id="ARBA00012681"/>
    </source>
</evidence>
<evidence type="ECO:0000256" key="7">
    <source>
        <dbReference type="ARBA" id="ARBA00072081"/>
    </source>
</evidence>
<evidence type="ECO:0000256" key="6">
    <source>
        <dbReference type="ARBA" id="ARBA00047931"/>
    </source>
</evidence>
<proteinExistence type="inferred from homology"/>
<dbReference type="InterPro" id="IPR050214">
    <property type="entry name" value="Cys_Synth/Cystath_Beta-Synth"/>
</dbReference>
<evidence type="ECO:0000313" key="12">
    <source>
        <dbReference type="EMBL" id="ARU98533.1"/>
    </source>
</evidence>
<comment type="cofactor">
    <cofactor evidence="1">
        <name>pyridoxal 5'-phosphate</name>
        <dbReference type="ChEBI" id="CHEBI:597326"/>
    </cofactor>
</comment>
<evidence type="ECO:0000256" key="5">
    <source>
        <dbReference type="ARBA" id="ARBA00022898"/>
    </source>
</evidence>
<dbReference type="InterPro" id="IPR001216">
    <property type="entry name" value="P-phosphate_BS"/>
</dbReference>
<evidence type="ECO:0000256" key="2">
    <source>
        <dbReference type="ARBA" id="ARBA00004962"/>
    </source>
</evidence>
<dbReference type="InterPro" id="IPR036052">
    <property type="entry name" value="TrpB-like_PALP_sf"/>
</dbReference>
<dbReference type="Proteomes" id="UP000195814">
    <property type="component" value="Chromosome"/>
</dbReference>
<dbReference type="PANTHER" id="PTHR10314">
    <property type="entry name" value="CYSTATHIONINE BETA-SYNTHASE"/>
    <property type="match status" value="1"/>
</dbReference>
<gene>
    <name evidence="11" type="ORF">A7K98_12380</name>
    <name evidence="12" type="ORF">A7K99_12375</name>
</gene>
<keyword evidence="5" id="KW-0663">Pyridoxal phosphate</keyword>
<dbReference type="Pfam" id="PF00291">
    <property type="entry name" value="PALP"/>
    <property type="match status" value="1"/>
</dbReference>
<evidence type="ECO:0000259" key="10">
    <source>
        <dbReference type="Pfam" id="PF00291"/>
    </source>
</evidence>
<dbReference type="GO" id="GO:0006535">
    <property type="term" value="P:cysteine biosynthetic process from serine"/>
    <property type="evidence" value="ECO:0007669"/>
    <property type="project" value="InterPro"/>
</dbReference>
<evidence type="ECO:0000256" key="9">
    <source>
        <dbReference type="ARBA" id="ARBA00079153"/>
    </source>
</evidence>
<dbReference type="AlphaFoldDB" id="A0A1Y0LKA6"/>
<evidence type="ECO:0000313" key="13">
    <source>
        <dbReference type="Proteomes" id="UP000195729"/>
    </source>
</evidence>
<dbReference type="InterPro" id="IPR001926">
    <property type="entry name" value="TrpB-like_PALP"/>
</dbReference>
<dbReference type="OrthoDB" id="9805733at2"/>
<name>A0A1Y0LKA6_TATCI</name>
<dbReference type="EMBL" id="CP015579">
    <property type="protein sequence ID" value="ARU94494.1"/>
    <property type="molecule type" value="Genomic_DNA"/>
</dbReference>
<evidence type="ECO:0000313" key="14">
    <source>
        <dbReference type="Proteomes" id="UP000195814"/>
    </source>
</evidence>
<protein>
    <recommendedName>
        <fullName evidence="7">Cysteine synthase B</fullName>
        <ecNumber evidence="4">2.5.1.47</ecNumber>
    </recommendedName>
    <alternativeName>
        <fullName evidence="8">O-acetylserine (thiol)-lyase B</fullName>
    </alternativeName>
    <alternativeName>
        <fullName evidence="9">O-acetylserine sulfhydrylase B</fullName>
    </alternativeName>
</protein>
<feature type="domain" description="Tryptophan synthase beta chain-like PALP" evidence="10">
    <location>
        <begin position="6"/>
        <end position="285"/>
    </location>
</feature>